<reference evidence="1 2" key="2">
    <citation type="journal article" date="2015" name="Stand. Genomic Sci.">
        <title>The complete genome sequence of the rumen methanogen Methanosarcina barkeri CM1.</title>
        <authorList>
            <person name="Lambie S.C."/>
            <person name="Kelly W.J."/>
            <person name="Leahy S.C."/>
            <person name="Li D."/>
            <person name="Reilly K."/>
            <person name="McAllister T.A."/>
            <person name="Valle E.R."/>
            <person name="Attwood G.T."/>
            <person name="Altermann E."/>
        </authorList>
    </citation>
    <scope>NUCLEOTIDE SEQUENCE [LARGE SCALE GENOMIC DNA]</scope>
    <source>
        <strain evidence="1 2">CM1</strain>
    </source>
</reference>
<dbReference type="AlphaFoldDB" id="A0A0G3CHI7"/>
<dbReference type="PATRIC" id="fig|796385.3.peg.1924"/>
<reference evidence="2" key="1">
    <citation type="submission" date="2014-06" db="EMBL/GenBank/DDBJ databases">
        <title>The complete genome sequence of Methanosarcina barkeri CM1.</title>
        <authorList>
            <consortium name="Pastoral Greenhouse Gas Research Consortium"/>
            <person name="Lambie S.C."/>
            <person name="Leahy S.C."/>
            <person name="Kelly W.J."/>
            <person name="Li D."/>
            <person name="Reilly K."/>
            <person name="Attwood G.T."/>
            <person name="Altermann E."/>
        </authorList>
    </citation>
    <scope>NUCLEOTIDE SEQUENCE [LARGE SCALE GENOMIC DNA]</scope>
    <source>
        <strain evidence="2">CM1</strain>
    </source>
</reference>
<sequence length="70" mass="8510">MMFLYHIEDMRKQIDLMSDQLGKKDDQITQLNEVTQKQAVHIQSLIQENSKLNTKLLPEFTEKKAWWKFW</sequence>
<dbReference type="Proteomes" id="UP000035331">
    <property type="component" value="Chromosome"/>
</dbReference>
<evidence type="ECO:0000313" key="1">
    <source>
        <dbReference type="EMBL" id="AKJ38582.1"/>
    </source>
</evidence>
<protein>
    <submittedName>
        <fullName evidence="1">Uncharacterized protein</fullName>
    </submittedName>
</protein>
<name>A0A0G3CHI7_METBA</name>
<gene>
    <name evidence="1" type="ORF">MCM1_1542</name>
</gene>
<proteinExistence type="predicted"/>
<accession>A0A0G3CHI7</accession>
<evidence type="ECO:0000313" key="2">
    <source>
        <dbReference type="Proteomes" id="UP000035331"/>
    </source>
</evidence>
<organism evidence="1 2">
    <name type="scientific">Methanosarcina barkeri CM1</name>
    <dbReference type="NCBI Taxonomy" id="796385"/>
    <lineage>
        <taxon>Archaea</taxon>
        <taxon>Methanobacteriati</taxon>
        <taxon>Methanobacteriota</taxon>
        <taxon>Stenosarchaea group</taxon>
        <taxon>Methanomicrobia</taxon>
        <taxon>Methanosarcinales</taxon>
        <taxon>Methanosarcinaceae</taxon>
        <taxon>Methanosarcina</taxon>
    </lineage>
</organism>
<dbReference type="EMBL" id="CP008746">
    <property type="protein sequence ID" value="AKJ38582.1"/>
    <property type="molecule type" value="Genomic_DNA"/>
</dbReference>